<dbReference type="AlphaFoldDB" id="A0ABD3MFN7"/>
<evidence type="ECO:0000313" key="2">
    <source>
        <dbReference type="EMBL" id="KAL3762916.1"/>
    </source>
</evidence>
<reference evidence="2 3" key="1">
    <citation type="submission" date="2024-10" db="EMBL/GenBank/DDBJ databases">
        <title>Updated reference genomes for cyclostephanoid diatoms.</title>
        <authorList>
            <person name="Roberts W.R."/>
            <person name="Alverson A.J."/>
        </authorList>
    </citation>
    <scope>NUCLEOTIDE SEQUENCE [LARGE SCALE GENOMIC DNA]</scope>
    <source>
        <strain evidence="2 3">AJA232-27</strain>
    </source>
</reference>
<name>A0ABD3MFN7_9STRA</name>
<keyword evidence="3" id="KW-1185">Reference proteome</keyword>
<comment type="caution">
    <text evidence="2">The sequence shown here is derived from an EMBL/GenBank/DDBJ whole genome shotgun (WGS) entry which is preliminary data.</text>
</comment>
<proteinExistence type="predicted"/>
<organism evidence="2 3">
    <name type="scientific">Discostella pseudostelligera</name>
    <dbReference type="NCBI Taxonomy" id="259834"/>
    <lineage>
        <taxon>Eukaryota</taxon>
        <taxon>Sar</taxon>
        <taxon>Stramenopiles</taxon>
        <taxon>Ochrophyta</taxon>
        <taxon>Bacillariophyta</taxon>
        <taxon>Coscinodiscophyceae</taxon>
        <taxon>Thalassiosirophycidae</taxon>
        <taxon>Stephanodiscales</taxon>
        <taxon>Stephanodiscaceae</taxon>
        <taxon>Discostella</taxon>
    </lineage>
</organism>
<feature type="compositionally biased region" description="Basic and acidic residues" evidence="1">
    <location>
        <begin position="93"/>
        <end position="116"/>
    </location>
</feature>
<dbReference type="EMBL" id="JALLBG020000130">
    <property type="protein sequence ID" value="KAL3762916.1"/>
    <property type="molecule type" value="Genomic_DNA"/>
</dbReference>
<sequence>MTNRNTEIWATRLQREILALESSDDESKKIELLPPFIKTIGHTLSIEGGIAKIEFRIDVELADGATLPKKDATAGGEMGGGATATENAADNENEGKEGAQVDEKTGSEETPSKFEDTTAETETGGEDKSDPHVVLVLDASLYWTPSSQAQKSSPQSYPFQKPIAIIKSGSYLFSGGSTIRDGDEVAIDLDWTPSIHLSDAATNVALKVRECVRIGEPLHAARREERIEEDSLSGSLLREAREAKETLLETKKAMASMFSSGLSSLSTKGSSAGKSMSKSLFSLGESLSSYAEGRSRSNQVEDDAKDDATREEAPPPEKEVAKVTKDVPDIGDEINLSDEPWNHCIGMYSCKAIKRPAFVEDAIAEASKAVKEATRSGSMFSRFAQSAKSVMEESFLMITDKAIVEFKANRLNVGSGTGRFVPFASCVSNNCIDTDNPTRNSTISSQPTVTFAIKIEDMAKLKFRREESLSLFFKRAADDPLVYMCLDSALAVQDIQNVLKRHGVKGKHTNAATQRAVQMALNLVALIQQKEKELIDNPTVDRVNEIMDLYRQSAEKFEIAGDPRHAEVLAHMKRFLNQQFTTSILDGTFMMSASADIHKVDSPRGDDAVPQGEILDQPTYNFSNDDDDDDDNDVKEAPTSLNDSTLQTVENMLDEAVKDLSDLGVDDDGINEILTSPTNRTGKDDLADHDDAFAELDAMWSDADKELDELLNS</sequence>
<evidence type="ECO:0000256" key="1">
    <source>
        <dbReference type="SAM" id="MobiDB-lite"/>
    </source>
</evidence>
<feature type="region of interest" description="Disordered" evidence="1">
    <location>
        <begin position="292"/>
        <end position="322"/>
    </location>
</feature>
<gene>
    <name evidence="2" type="ORF">ACHAWU_001063</name>
</gene>
<feature type="region of interest" description="Disordered" evidence="1">
    <location>
        <begin position="68"/>
        <end position="130"/>
    </location>
</feature>
<dbReference type="Proteomes" id="UP001530293">
    <property type="component" value="Unassembled WGS sequence"/>
</dbReference>
<accession>A0ABD3MFN7</accession>
<feature type="compositionally biased region" description="Basic and acidic residues" evidence="1">
    <location>
        <begin position="306"/>
        <end position="322"/>
    </location>
</feature>
<feature type="region of interest" description="Disordered" evidence="1">
    <location>
        <begin position="601"/>
        <end position="640"/>
    </location>
</feature>
<protein>
    <submittedName>
        <fullName evidence="2">Uncharacterized protein</fullName>
    </submittedName>
</protein>
<feature type="compositionally biased region" description="Acidic residues" evidence="1">
    <location>
        <begin position="624"/>
        <end position="633"/>
    </location>
</feature>
<evidence type="ECO:0000313" key="3">
    <source>
        <dbReference type="Proteomes" id="UP001530293"/>
    </source>
</evidence>